<evidence type="ECO:0000313" key="3">
    <source>
        <dbReference type="EMBL" id="KAH0573957.1"/>
    </source>
</evidence>
<protein>
    <submittedName>
        <fullName evidence="1">Uncharacterized protein</fullName>
    </submittedName>
</protein>
<dbReference type="VEuPathDB" id="GiardiaDB:SS50377_23878"/>
<gene>
    <name evidence="1" type="ORF">SS50377_11469</name>
    <name evidence="2" type="ORF">SS50377_23878</name>
    <name evidence="3" type="ORF">SS50377_23892</name>
</gene>
<dbReference type="EMBL" id="AUWU02000004">
    <property type="protein sequence ID" value="KAH0573943.1"/>
    <property type="molecule type" value="Genomic_DNA"/>
</dbReference>
<evidence type="ECO:0000313" key="1">
    <source>
        <dbReference type="EMBL" id="EST48370.1"/>
    </source>
</evidence>
<name>V6LUW9_9EUKA</name>
<evidence type="ECO:0000313" key="2">
    <source>
        <dbReference type="EMBL" id="KAH0573943.1"/>
    </source>
</evidence>
<evidence type="ECO:0000313" key="4">
    <source>
        <dbReference type="Proteomes" id="UP000018208"/>
    </source>
</evidence>
<organism evidence="1">
    <name type="scientific">Spironucleus salmonicida</name>
    <dbReference type="NCBI Taxonomy" id="348837"/>
    <lineage>
        <taxon>Eukaryota</taxon>
        <taxon>Metamonada</taxon>
        <taxon>Diplomonadida</taxon>
        <taxon>Hexamitidae</taxon>
        <taxon>Hexamitinae</taxon>
        <taxon>Spironucleus</taxon>
    </lineage>
</organism>
<dbReference type="EMBL" id="KI545990">
    <property type="protein sequence ID" value="EST48370.1"/>
    <property type="molecule type" value="Genomic_DNA"/>
</dbReference>
<dbReference type="EMBL" id="AUWU02000004">
    <property type="protein sequence ID" value="KAH0573957.1"/>
    <property type="molecule type" value="Genomic_DNA"/>
</dbReference>
<reference evidence="2" key="2">
    <citation type="submission" date="2020-12" db="EMBL/GenBank/DDBJ databases">
        <title>New Spironucleus salmonicida genome in near-complete chromosomes.</title>
        <authorList>
            <person name="Xu F."/>
            <person name="Kurt Z."/>
            <person name="Jimenez-Gonzalez A."/>
            <person name="Astvaldsson A."/>
            <person name="Andersson J.O."/>
            <person name="Svard S.G."/>
        </authorList>
    </citation>
    <scope>NUCLEOTIDE SEQUENCE</scope>
    <source>
        <strain evidence="2">ATCC 50377</strain>
    </source>
</reference>
<sequence>MRQRRLHALQQKKITQILPPAPLEDFFATVIDMQPEHIFSSSSHNKDSMISLEQQPCMMGCVSQTSCIDEDLTL</sequence>
<accession>V6LUW9</accession>
<proteinExistence type="predicted"/>
<dbReference type="VEuPathDB" id="GiardiaDB:SS50377_23892"/>
<reference evidence="1 2" key="1">
    <citation type="journal article" date="2014" name="PLoS Genet.">
        <title>The Genome of Spironucleus salmonicida Highlights a Fish Pathogen Adapted to Fluctuating Environments.</title>
        <authorList>
            <person name="Xu F."/>
            <person name="Jerlstrom-Hultqvist J."/>
            <person name="Einarsson E."/>
            <person name="Astvaldsson A."/>
            <person name="Svard S.G."/>
            <person name="Andersson J.O."/>
        </authorList>
    </citation>
    <scope>NUCLEOTIDE SEQUENCE</scope>
    <source>
        <strain evidence="2">ATCC 50377</strain>
    </source>
</reference>
<dbReference type="AlphaFoldDB" id="V6LUW9"/>
<dbReference type="Proteomes" id="UP000018208">
    <property type="component" value="Unassembled WGS sequence"/>
</dbReference>
<keyword evidence="4" id="KW-1185">Reference proteome</keyword>